<dbReference type="InterPro" id="IPR031310">
    <property type="entry name" value="Ribosomal_uL5_N"/>
</dbReference>
<name>A0A1F6E6W6_9BACT</name>
<dbReference type="GO" id="GO:0006412">
    <property type="term" value="P:translation"/>
    <property type="evidence" value="ECO:0007669"/>
    <property type="project" value="InterPro"/>
</dbReference>
<evidence type="ECO:0000313" key="9">
    <source>
        <dbReference type="EMBL" id="OGG69371.1"/>
    </source>
</evidence>
<evidence type="ECO:0000256" key="3">
    <source>
        <dbReference type="ARBA" id="ARBA00023274"/>
    </source>
</evidence>
<comment type="caution">
    <text evidence="9">The sequence shown here is derived from an EMBL/GenBank/DDBJ whole genome shotgun (WGS) entry which is preliminary data.</text>
</comment>
<evidence type="ECO:0000313" key="10">
    <source>
        <dbReference type="Proteomes" id="UP000176689"/>
    </source>
</evidence>
<evidence type="ECO:0000256" key="1">
    <source>
        <dbReference type="ARBA" id="ARBA00008553"/>
    </source>
</evidence>
<protein>
    <recommendedName>
        <fullName evidence="4">Large ribosomal subunit protein uL5</fullName>
    </recommendedName>
    <alternativeName>
        <fullName evidence="5">50S ribosomal protein L5</fullName>
    </alternativeName>
</protein>
<dbReference type="SUPFAM" id="SSF55282">
    <property type="entry name" value="RL5-like"/>
    <property type="match status" value="1"/>
</dbReference>
<dbReference type="InterPro" id="IPR022803">
    <property type="entry name" value="Ribosomal_uL5_dom_sf"/>
</dbReference>
<evidence type="ECO:0000256" key="4">
    <source>
        <dbReference type="ARBA" id="ARBA00035245"/>
    </source>
</evidence>
<dbReference type="GO" id="GO:0003735">
    <property type="term" value="F:structural constituent of ribosome"/>
    <property type="evidence" value="ECO:0007669"/>
    <property type="project" value="InterPro"/>
</dbReference>
<gene>
    <name evidence="9" type="ORF">A3F27_01160</name>
</gene>
<comment type="similarity">
    <text evidence="1 6">Belongs to the universal ribosomal protein uL5 family.</text>
</comment>
<dbReference type="Pfam" id="PF00281">
    <property type="entry name" value="Ribosomal_L5"/>
    <property type="match status" value="1"/>
</dbReference>
<reference evidence="9 10" key="1">
    <citation type="journal article" date="2016" name="Nat. Commun.">
        <title>Thousands of microbial genomes shed light on interconnected biogeochemical processes in an aquifer system.</title>
        <authorList>
            <person name="Anantharaman K."/>
            <person name="Brown C.T."/>
            <person name="Hug L.A."/>
            <person name="Sharon I."/>
            <person name="Castelle C.J."/>
            <person name="Probst A.J."/>
            <person name="Thomas B.C."/>
            <person name="Singh A."/>
            <person name="Wilkins M.J."/>
            <person name="Karaoz U."/>
            <person name="Brodie E.L."/>
            <person name="Williams K.H."/>
            <person name="Hubbard S.S."/>
            <person name="Banfield J.F."/>
        </authorList>
    </citation>
    <scope>NUCLEOTIDE SEQUENCE [LARGE SCALE GENOMIC DNA]</scope>
</reference>
<keyword evidence="2 6" id="KW-0689">Ribosomal protein</keyword>
<organism evidence="9 10">
    <name type="scientific">Candidatus Kaiserbacteria bacterium RIFCSPHIGHO2_12_FULL_53_13</name>
    <dbReference type="NCBI Taxonomy" id="1798502"/>
    <lineage>
        <taxon>Bacteria</taxon>
        <taxon>Candidatus Kaiseribacteriota</taxon>
    </lineage>
</organism>
<dbReference type="PANTHER" id="PTHR11994">
    <property type="entry name" value="60S RIBOSOMAL PROTEIN L11-RELATED"/>
    <property type="match status" value="1"/>
</dbReference>
<proteinExistence type="inferred from homology"/>
<dbReference type="GO" id="GO:0005840">
    <property type="term" value="C:ribosome"/>
    <property type="evidence" value="ECO:0007669"/>
    <property type="project" value="UniProtKB-KW"/>
</dbReference>
<accession>A0A1F6E6W6</accession>
<dbReference type="EMBL" id="MFLP01000033">
    <property type="protein sequence ID" value="OGG69371.1"/>
    <property type="molecule type" value="Genomic_DNA"/>
</dbReference>
<dbReference type="InterPro" id="IPR031309">
    <property type="entry name" value="Ribosomal_uL5_C"/>
</dbReference>
<dbReference type="AlphaFoldDB" id="A0A1F6E6W6"/>
<dbReference type="InterPro" id="IPR020930">
    <property type="entry name" value="Ribosomal_uL5_bac-type"/>
</dbReference>
<sequence length="184" mass="20244">MNSKTSNGVKPVAIQKKTFEALKAAFHYKSPMQAPKVVKIVVSTGVGAKHDPKKRELIKDRLAKITGQASAERTAKKSIATFKIRAGDTVGFQTTLRGARMQAFLDKLVHIVLPRVKDFRGLKSDAIDEMGNMTLGFKEHVVFPETSDEDSKDIFGLAITIVTTAKSKKEAEAFLRYLGLPLRA</sequence>
<dbReference type="PIRSF" id="PIRSF002161">
    <property type="entry name" value="Ribosomal_L5"/>
    <property type="match status" value="1"/>
</dbReference>
<feature type="domain" description="Large ribosomal subunit protein uL5 N-terminal" evidence="7">
    <location>
        <begin position="30"/>
        <end position="85"/>
    </location>
</feature>
<dbReference type="NCBIfam" id="NF000585">
    <property type="entry name" value="PRK00010.1"/>
    <property type="match status" value="1"/>
</dbReference>
<dbReference type="FunFam" id="3.30.1440.10:FF:000001">
    <property type="entry name" value="50S ribosomal protein L5"/>
    <property type="match status" value="1"/>
</dbReference>
<evidence type="ECO:0000259" key="7">
    <source>
        <dbReference type="Pfam" id="PF00281"/>
    </source>
</evidence>
<evidence type="ECO:0000256" key="5">
    <source>
        <dbReference type="ARBA" id="ARBA00035461"/>
    </source>
</evidence>
<dbReference type="InterPro" id="IPR002132">
    <property type="entry name" value="Ribosomal_uL5"/>
</dbReference>
<evidence type="ECO:0000256" key="6">
    <source>
        <dbReference type="RuleBase" id="RU003930"/>
    </source>
</evidence>
<dbReference type="GO" id="GO:1990904">
    <property type="term" value="C:ribonucleoprotein complex"/>
    <property type="evidence" value="ECO:0007669"/>
    <property type="project" value="UniProtKB-KW"/>
</dbReference>
<dbReference type="Gene3D" id="3.30.1440.10">
    <property type="match status" value="1"/>
</dbReference>
<keyword evidence="3 6" id="KW-0687">Ribonucleoprotein</keyword>
<feature type="domain" description="Large ribosomal subunit protein uL5 C-terminal" evidence="8">
    <location>
        <begin position="90"/>
        <end position="181"/>
    </location>
</feature>
<evidence type="ECO:0000256" key="2">
    <source>
        <dbReference type="ARBA" id="ARBA00022980"/>
    </source>
</evidence>
<dbReference type="Pfam" id="PF00673">
    <property type="entry name" value="Ribosomal_L5_C"/>
    <property type="match status" value="1"/>
</dbReference>
<evidence type="ECO:0000259" key="8">
    <source>
        <dbReference type="Pfam" id="PF00673"/>
    </source>
</evidence>
<dbReference type="Proteomes" id="UP000176689">
    <property type="component" value="Unassembled WGS sequence"/>
</dbReference>